<keyword evidence="2" id="KW-1185">Reference proteome</keyword>
<reference evidence="1" key="1">
    <citation type="journal article" date="2022" name="Int. J. Mol. Sci.">
        <title>Draft Genome of Tanacetum Coccineum: Genomic Comparison of Closely Related Tanacetum-Family Plants.</title>
        <authorList>
            <person name="Yamashiro T."/>
            <person name="Shiraishi A."/>
            <person name="Nakayama K."/>
            <person name="Satake H."/>
        </authorList>
    </citation>
    <scope>NUCLEOTIDE SEQUENCE</scope>
</reference>
<comment type="caution">
    <text evidence="1">The sequence shown here is derived from an EMBL/GenBank/DDBJ whole genome shotgun (WGS) entry which is preliminary data.</text>
</comment>
<organism evidence="1 2">
    <name type="scientific">Tanacetum coccineum</name>
    <dbReference type="NCBI Taxonomy" id="301880"/>
    <lineage>
        <taxon>Eukaryota</taxon>
        <taxon>Viridiplantae</taxon>
        <taxon>Streptophyta</taxon>
        <taxon>Embryophyta</taxon>
        <taxon>Tracheophyta</taxon>
        <taxon>Spermatophyta</taxon>
        <taxon>Magnoliopsida</taxon>
        <taxon>eudicotyledons</taxon>
        <taxon>Gunneridae</taxon>
        <taxon>Pentapetalae</taxon>
        <taxon>asterids</taxon>
        <taxon>campanulids</taxon>
        <taxon>Asterales</taxon>
        <taxon>Asteraceae</taxon>
        <taxon>Asteroideae</taxon>
        <taxon>Anthemideae</taxon>
        <taxon>Anthemidinae</taxon>
        <taxon>Tanacetum</taxon>
    </lineage>
</organism>
<proteinExistence type="predicted"/>
<reference evidence="1" key="2">
    <citation type="submission" date="2022-01" db="EMBL/GenBank/DDBJ databases">
        <authorList>
            <person name="Yamashiro T."/>
            <person name="Shiraishi A."/>
            <person name="Satake H."/>
            <person name="Nakayama K."/>
        </authorList>
    </citation>
    <scope>NUCLEOTIDE SEQUENCE</scope>
</reference>
<protein>
    <recommendedName>
        <fullName evidence="3">Reverse transcriptase domain-containing protein</fullName>
    </recommendedName>
</protein>
<dbReference type="Proteomes" id="UP001151760">
    <property type="component" value="Unassembled WGS sequence"/>
</dbReference>
<dbReference type="EMBL" id="BQNB010020950">
    <property type="protein sequence ID" value="GJU01298.1"/>
    <property type="molecule type" value="Genomic_DNA"/>
</dbReference>
<gene>
    <name evidence="1" type="ORF">Tco_1111636</name>
</gene>
<evidence type="ECO:0000313" key="1">
    <source>
        <dbReference type="EMBL" id="GJU01298.1"/>
    </source>
</evidence>
<accession>A0ABQ5IMA1</accession>
<name>A0ABQ5IMA1_9ASTR</name>
<evidence type="ECO:0008006" key="3">
    <source>
        <dbReference type="Google" id="ProtNLM"/>
    </source>
</evidence>
<sequence length="315" mass="36521">MSIQELLTYTMPSKAERANRHEKCLHEIQNTMNNIRSEIECMLMDLSTPIPKLLVDSLGYEESDDDIEVTLDQEHDSCNHTIAQEVDEFITSSIDDLVPIPRDSEVTLVREYVVNFFIENKDIDLPRHMVKKLFNHLVNNPNFTKRMFDGPLGNDNSKPRSYDVTFSNPLFDFNDDYTLSIDNQTFDEEFEDINILDPLESTLVIDECTLVVTSPLDFKQISLREVERFDSFFSLTRSGEIMKVMETSSLGFHHMSSSRPTAYSLKVVLYRFYLPNLTLGDRYAFEPRRKIPLDREDSRARGVAFHHHSLGLLSF</sequence>
<evidence type="ECO:0000313" key="2">
    <source>
        <dbReference type="Proteomes" id="UP001151760"/>
    </source>
</evidence>